<accession>B4D9I1</accession>
<evidence type="ECO:0000313" key="2">
    <source>
        <dbReference type="Proteomes" id="UP000005824"/>
    </source>
</evidence>
<dbReference type="Proteomes" id="UP000005824">
    <property type="component" value="Unassembled WGS sequence"/>
</dbReference>
<protein>
    <submittedName>
        <fullName evidence="1">Uncharacterized protein</fullName>
    </submittedName>
</protein>
<dbReference type="AlphaFoldDB" id="B4D9I1"/>
<dbReference type="STRING" id="497964.CfE428DRAFT_5571"/>
<reference evidence="1 2" key="1">
    <citation type="journal article" date="2011" name="J. Bacteriol.">
        <title>Genome sequence of Chthoniobacter flavus Ellin428, an aerobic heterotrophic soil bacterium.</title>
        <authorList>
            <person name="Kant R."/>
            <person name="van Passel M.W."/>
            <person name="Palva A."/>
            <person name="Lucas S."/>
            <person name="Lapidus A."/>
            <person name="Glavina Del Rio T."/>
            <person name="Dalin E."/>
            <person name="Tice H."/>
            <person name="Bruce D."/>
            <person name="Goodwin L."/>
            <person name="Pitluck S."/>
            <person name="Larimer F.W."/>
            <person name="Land M.L."/>
            <person name="Hauser L."/>
            <person name="Sangwan P."/>
            <person name="de Vos W.M."/>
            <person name="Janssen P.H."/>
            <person name="Smidt H."/>
        </authorList>
    </citation>
    <scope>NUCLEOTIDE SEQUENCE [LARGE SCALE GENOMIC DNA]</scope>
    <source>
        <strain evidence="1 2">Ellin428</strain>
    </source>
</reference>
<keyword evidence="2" id="KW-1185">Reference proteome</keyword>
<comment type="caution">
    <text evidence="1">The sequence shown here is derived from an EMBL/GenBank/DDBJ whole genome shotgun (WGS) entry which is preliminary data.</text>
</comment>
<organism evidence="1 2">
    <name type="scientific">Chthoniobacter flavus Ellin428</name>
    <dbReference type="NCBI Taxonomy" id="497964"/>
    <lineage>
        <taxon>Bacteria</taxon>
        <taxon>Pseudomonadati</taxon>
        <taxon>Verrucomicrobiota</taxon>
        <taxon>Spartobacteria</taxon>
        <taxon>Chthoniobacterales</taxon>
        <taxon>Chthoniobacteraceae</taxon>
        <taxon>Chthoniobacter</taxon>
    </lineage>
</organism>
<dbReference type="EMBL" id="ABVL01000026">
    <property type="protein sequence ID" value="EDY16942.1"/>
    <property type="molecule type" value="Genomic_DNA"/>
</dbReference>
<evidence type="ECO:0000313" key="1">
    <source>
        <dbReference type="EMBL" id="EDY16942.1"/>
    </source>
</evidence>
<gene>
    <name evidence="1" type="ORF">CfE428DRAFT_5571</name>
</gene>
<name>B4D9I1_9BACT</name>
<sequence>MEAGWPRAAGGVCQRRFDWMSYADCTLVPKLQLGNAPVCEAPASSAAVPVCGSIRDRDIPKLELGSEEGVPRSLVPKEFWHERNKMDASGVLVFAMALGDRHPPPLCSRSFWRCSLSAKLPRFILTQRDTPGSRSGVGDKLTICLTAVVQTLVCVNSRKIVFLITARLGTLAAPFLEMAIVWFPRE</sequence>
<dbReference type="InParanoid" id="B4D9I1"/>
<proteinExistence type="predicted"/>